<dbReference type="EMBL" id="CM055759">
    <property type="protein sequence ID" value="KAJ7987722.1"/>
    <property type="molecule type" value="Genomic_DNA"/>
</dbReference>
<keyword evidence="2" id="KW-1185">Reference proteome</keyword>
<reference evidence="1" key="1">
    <citation type="submission" date="2021-05" db="EMBL/GenBank/DDBJ databases">
        <authorList>
            <person name="Pan Q."/>
            <person name="Jouanno E."/>
            <person name="Zahm M."/>
            <person name="Klopp C."/>
            <person name="Cabau C."/>
            <person name="Louis A."/>
            <person name="Berthelot C."/>
            <person name="Parey E."/>
            <person name="Roest Crollius H."/>
            <person name="Montfort J."/>
            <person name="Robinson-Rechavi M."/>
            <person name="Bouchez O."/>
            <person name="Lampietro C."/>
            <person name="Lopez Roques C."/>
            <person name="Donnadieu C."/>
            <person name="Postlethwait J."/>
            <person name="Bobe J."/>
            <person name="Dillon D."/>
            <person name="Chandos A."/>
            <person name="von Hippel F."/>
            <person name="Guiguen Y."/>
        </authorList>
    </citation>
    <scope>NUCLEOTIDE SEQUENCE</scope>
    <source>
        <strain evidence="1">YG-Jan2019</strain>
    </source>
</reference>
<gene>
    <name evidence="1" type="ORF">DPEC_G00329440</name>
</gene>
<dbReference type="Proteomes" id="UP001157502">
    <property type="component" value="Chromosome 32"/>
</dbReference>
<name>A0ACC2F8V7_DALPE</name>
<accession>A0ACC2F8V7</accession>
<protein>
    <submittedName>
        <fullName evidence="1">Uncharacterized protein</fullName>
    </submittedName>
</protein>
<organism evidence="1 2">
    <name type="scientific">Dallia pectoralis</name>
    <name type="common">Alaska blackfish</name>
    <dbReference type="NCBI Taxonomy" id="75939"/>
    <lineage>
        <taxon>Eukaryota</taxon>
        <taxon>Metazoa</taxon>
        <taxon>Chordata</taxon>
        <taxon>Craniata</taxon>
        <taxon>Vertebrata</taxon>
        <taxon>Euteleostomi</taxon>
        <taxon>Actinopterygii</taxon>
        <taxon>Neopterygii</taxon>
        <taxon>Teleostei</taxon>
        <taxon>Protacanthopterygii</taxon>
        <taxon>Esociformes</taxon>
        <taxon>Umbridae</taxon>
        <taxon>Dallia</taxon>
    </lineage>
</organism>
<comment type="caution">
    <text evidence="1">The sequence shown here is derived from an EMBL/GenBank/DDBJ whole genome shotgun (WGS) entry which is preliminary data.</text>
</comment>
<sequence length="2638" mass="293456">MSTGCKRKIDLSDQAMFLQRFKVQVRPSLCPFWVGFRQWTSLVMRTCGIVDDLLEHFRQVLQITIFLYYDHAAELFHRKIMIKLEKKRCPGLGLFYGLLATVFFSVIALLVKTIDGVHAVEISAIRCFFQMLFVMPMLIYHKTGFLGPRDKRIYLVTRGFVGSNAMILLYYAVQQMPLADATVIMFSNPVFTSLLAWIFLKEKCTIWDCVFTVFTLAGVVMIARPPFIFGARIEGIEGDYTSHLMGTIAAFGGAIGAACTFVVLRKMGKSVHYFLSVWYYAVIGFIECVIALFILGEWTVPFCGRDRWMLMLIAILGIAGQVFLTKALQIEKAGPVALMRTVDVVLAFSFQFIFFHQKPTMWSLGGACCVVVSTCGVALRKCVITLAVLREYRTGPPELTRHFRSVKREGHLDWRAASQGHPILHLYMLCHLKLPAGKGPIDIGDNLSITMATDSDSEAMGATVCHGSALSVTMSAETEACSDYGMPVSQSCARPLSDQPEASILCLRTDPGKSVPVAQEADSVCGGDGTRMETQGNQSGTTEVCSSLTFQSVVLPDVSISDGSPCQLLLTTAGTKCLRPDTLPCQRGHRRSSLPVAAWHQLSGFDQRQAGKSGKPARTIEAKIRHYLKDGFSSLERLNRRPKAKVTMEGFFNRASQEGVLSSSKQSTIPQKGDGNCGPANSEFVRNRKDRSTVLVRRFNKGDRTVKRSVCTGTKAIVRSMLSGHIAERARGDVYSWASRESAIRSVRGRCAEPLAVSLRVCRRLLGYQWVRLSEIYHALSTEDNLLHPCRKPLASPRCPCLRVAWPPDPCPAPLRYGYRASSQRTSVCARLSGAFLEATTGLWPRSSLPGVSGSSTGKAVLKERQLCSSMSSSSPVQLNVTGICKELAELRPLIQFPEEIASILTEQEQQLYRRIFPLDYLCFLTRDLANPGCGRRLHPSLKASLSAPAMPTQTQRNTVEDLVTRFNEVSSWVTWLILTAGSMEEKREVFSHLVHVAKSCWNMGNYNAVMEFLAGLRSRKVLKMWQFMDQSDIETIRSLKDAMAQHESSSEYKKVVSRALNIPRCKVVPFCGVFLKELSEALDGAASIISLRHSPHDSPQTSLEFVTDYSGQQNFLQRVGADGLHSQEKETTVSNILQIIRSCNRSLEVDEGDEGHHEGPCASFKDRNRNQFVVGDLSDSEGEISELAKEVHFQGTEETHRAFTHGTELIPWYVVSLQPDVHQFLLQGATVIHYDQESHLSARCLLHLQPDNCTLTWASPRSGSLPPADPPGLGQPVASGLAEGLLDLSAVKAVFMGHTGLDVNAVCLQNKLCNTMRAEENGVSLLYGLHTTDNRLLHFVAPSHTARTLYEGLTELVSAMRKLKAFPDQRLHWLRRQYVSLYQEDGRYEGPTLAQAIELFGGRRWNVGTGNPEKPTGQKNNYNTKKKKKALVRKDSGDATDDEPIQRKSKSCKDTSNRNGIELRDSMDQEELEDDLPGPFTPLNTRTPGTLTSSCSSSSSSSSNMSIVTPSHPLSSPVLSGSTKAQQGSWSSRSWHGRGKGCFKGFQNLMNSYSTMSFIEFVELFKSFSIRSRKDLKELFDTYAIPCTPSGPESAPLYTSLKIDDRDNGLQPELDLLTRNGSDLGLFIRTRQQMTDNQKQISDAIAAASIVTNGTGVENASLGMLGLAIPQLNDFLVNCQREHLTYDQILSVIQKFEPCVSMRQMGWMSFEGFARFLMDKENFASRNDESQVNMDELQYPISFYYIESSHNTYLTGHQLKGESSVELYSHVLLQGCRSVELDCWDGDDGSPIIYHGHTLTTKIPFKDVVEAINRSAFVNSDMPVIISIENHCSLLQQRKMAEIFKAVFGDKLVTKFLLENDFSDDPLLPSPLQLKGKILLKNKKLKAHQAPVDIIKQKARQLAHMQAQASNWTPGGISPGNNYDDEDDEDEYDDDYESLSDDNMLEDKPDGKTSGDKEDQSIIEDMHKRIKKSDNAVIPSKGKVFDMELGEEFYLPQNKKESRQIAQELSDLIIYCQAVKFPGLSTLSPLASGRGKDRKSRKSIFGTTSTRSGGSPGESVTLSRASGKGVVDGARLTGEDHTSPGLSSSASLSAIIRTPKCYHISSVNENAAKRLCRRYSRTLIQHTACQLLRTYPAATRIDSSNLNPLPFWLHGMQLVALNYQTDDLPMQLNTALFEANGRCGYVLKPPLLWDRCCPAYPPLCPLERDVEGVSPTQYSLTIVSGQNVCPANSAGSPCVEVELLGIPADSCHFRTKPIHRNTLNPMWSENFLFRVHFEDFCFLRITVVENNSSQTTAQRILPLRALKPGYRHVQLRTPHNEPLEVSSLFIYSRKIEDSPSETALPAATQFRSEERRAAQKHKVTVYGVPGPEPFTVVSVTEQTTATELLGKLLMSTDGASESFLCEVKVPLAKERSDSKRCPPLRRLNSEEEVLRLVNSWQPEEGYVGRICLKNREENLQISNVVKAREVETVVSTATGEDDTFLVQVHDVSPEQPHTVIRVPRYSTAQDIIQQTLTKAKYSLSILSNPTSSDYVLLEEMPKEAGSRKSQTKTSQRVLLSDESVYQAQSRWKGAGKFILKLKEQMVREDKRKGISFASELKKLTSRSRSVAAMPPQESSHSKDDISRAACSVTDPQE</sequence>
<evidence type="ECO:0000313" key="2">
    <source>
        <dbReference type="Proteomes" id="UP001157502"/>
    </source>
</evidence>
<proteinExistence type="predicted"/>
<evidence type="ECO:0000313" key="1">
    <source>
        <dbReference type="EMBL" id="KAJ7987722.1"/>
    </source>
</evidence>